<reference evidence="3" key="1">
    <citation type="journal article" date="2019" name="Int. J. Syst. Evol. Microbiol.">
        <title>The Global Catalogue of Microorganisms (GCM) 10K type strain sequencing project: providing services to taxonomists for standard genome sequencing and annotation.</title>
        <authorList>
            <consortium name="The Broad Institute Genomics Platform"/>
            <consortium name="The Broad Institute Genome Sequencing Center for Infectious Disease"/>
            <person name="Wu L."/>
            <person name="Ma J."/>
        </authorList>
    </citation>
    <scope>NUCLEOTIDE SEQUENCE [LARGE SCALE GENOMIC DNA]</scope>
    <source>
        <strain evidence="3">CCUG 62982</strain>
    </source>
</reference>
<comment type="caution">
    <text evidence="2">The sequence shown here is derived from an EMBL/GenBank/DDBJ whole genome shotgun (WGS) entry which is preliminary data.</text>
</comment>
<keyword evidence="1" id="KW-1133">Transmembrane helix</keyword>
<accession>A0ABW3H7Y5</accession>
<evidence type="ECO:0008006" key="4">
    <source>
        <dbReference type="Google" id="ProtNLM"/>
    </source>
</evidence>
<gene>
    <name evidence="2" type="ORF">ACFQ1E_10640</name>
</gene>
<dbReference type="EMBL" id="JBHTJG010000004">
    <property type="protein sequence ID" value="MFD0946795.1"/>
    <property type="molecule type" value="Genomic_DNA"/>
</dbReference>
<organism evidence="2 3">
    <name type="scientific">Sphingomonas canadensis</name>
    <dbReference type="NCBI Taxonomy" id="1219257"/>
    <lineage>
        <taxon>Bacteria</taxon>
        <taxon>Pseudomonadati</taxon>
        <taxon>Pseudomonadota</taxon>
        <taxon>Alphaproteobacteria</taxon>
        <taxon>Sphingomonadales</taxon>
        <taxon>Sphingomonadaceae</taxon>
        <taxon>Sphingomonas</taxon>
    </lineage>
</organism>
<keyword evidence="3" id="KW-1185">Reference proteome</keyword>
<feature type="transmembrane region" description="Helical" evidence="1">
    <location>
        <begin position="7"/>
        <end position="26"/>
    </location>
</feature>
<dbReference type="RefSeq" id="WP_264944102.1">
    <property type="nucleotide sequence ID" value="NZ_JAPDRA010000004.1"/>
</dbReference>
<evidence type="ECO:0000313" key="2">
    <source>
        <dbReference type="EMBL" id="MFD0946795.1"/>
    </source>
</evidence>
<dbReference type="Proteomes" id="UP001596977">
    <property type="component" value="Unassembled WGS sequence"/>
</dbReference>
<protein>
    <recommendedName>
        <fullName evidence="4">DUF456 domain-containing protein</fullName>
    </recommendedName>
</protein>
<feature type="transmembrane region" description="Helical" evidence="1">
    <location>
        <begin position="32"/>
        <end position="48"/>
    </location>
</feature>
<feature type="transmembrane region" description="Helical" evidence="1">
    <location>
        <begin position="55"/>
        <end position="74"/>
    </location>
</feature>
<sequence length="75" mass="7709">MLNIISILIGIIALPIALVGIIPIPFVPLLNWIALPIAIVGAAVGAMSDSNAGRNLNLVIILVSGLRLFLTGGII</sequence>
<keyword evidence="1" id="KW-0812">Transmembrane</keyword>
<evidence type="ECO:0000313" key="3">
    <source>
        <dbReference type="Proteomes" id="UP001596977"/>
    </source>
</evidence>
<evidence type="ECO:0000256" key="1">
    <source>
        <dbReference type="SAM" id="Phobius"/>
    </source>
</evidence>
<keyword evidence="1" id="KW-0472">Membrane</keyword>
<proteinExistence type="predicted"/>
<name>A0ABW3H7Y5_9SPHN</name>